<feature type="transmembrane region" description="Helical" evidence="2">
    <location>
        <begin position="681"/>
        <end position="703"/>
    </location>
</feature>
<dbReference type="InterPro" id="IPR002656">
    <property type="entry name" value="Acyl_transf_3_dom"/>
</dbReference>
<feature type="region of interest" description="Disordered" evidence="1">
    <location>
        <begin position="315"/>
        <end position="346"/>
    </location>
</feature>
<proteinExistence type="predicted"/>
<evidence type="ECO:0000313" key="6">
    <source>
        <dbReference type="RefSeq" id="XP_015511287.1"/>
    </source>
</evidence>
<dbReference type="OrthoDB" id="207378at2759"/>
<dbReference type="InParanoid" id="A0A6J0BAU3"/>
<feature type="transmembrane region" description="Helical" evidence="2">
    <location>
        <begin position="387"/>
        <end position="406"/>
    </location>
</feature>
<keyword evidence="3" id="KW-0732">Signal</keyword>
<dbReference type="Pfam" id="PF01757">
    <property type="entry name" value="Acyl_transf_3"/>
    <property type="match status" value="1"/>
</dbReference>
<sequence length="790" mass="88213">MSGKSCVKMNLLIAVACAIIIGKIDAQDSLLKLESPLVLDSKDIESSVHKTRSLPQPEEALRGNWSTLQEDLDVFNTRWLAENWIEGKYPVSSECSKDVTRFVDGLKRKDLWARKMDDASGRFANSFYWGNSYFMGSATECSFIGMDYNKGNQQFTTAANEVREFTSEPRKKKNYGLSGAGLLSPTISDIPPFKIGFYMIKINVNGSVSPVPRKIHVGVCLPFSCTSTDVTVVAKLAASKSAAKHSSIDKVRDQHNPYDMFTDSVFWALFGSTVLVIVLMTTGTTYDVYLTKKVKRATLNYDLEKHAKLEQLSGGKISNVPDHSANGVTSINNNNDHESTPPPPPEPEKLSIFEELLLSFSIKANLRTICDKSVGSDTISTIHGLRAISMAWVILGHTCIVVFKYSDNMEYRKIVEKRFLFQTVTSGAFSVDTFFFMGGLLVSFLYFRTNAKGDLHRLTQGTRGFLAGMLKFIGFISYRFCRLTTPYMFVLGVVEVSMKWFNANSVFEPPTADHYNCPNYWWRNLLYINTLFPVDEMCMLWSWYVADDTQFYVVGAIILIVATNHVKIAAFSTAMLLLSSWIVTAYIAYTNNHMPSSDDPLALFDKIYDKPWTRLGPYLIGMSVGYLLFKTNCKITMSKMTVTVGWLLSTACLLSLLYGLYETELSLATAAAYSSLSHSAWSLGLAWIVVACSTGYGGYVNSILSAPILHPFSRVTYCAYLVHPIVIRLTAMNLDAPFHLGKDTVLITFLGQFVLSYALSFAISLAFEAPVVTMLKILAPNKRRRIPRVP</sequence>
<dbReference type="RefSeq" id="XP_015511287.1">
    <property type="nucleotide sequence ID" value="XM_015655801.2"/>
</dbReference>
<feature type="transmembrane region" description="Helical" evidence="2">
    <location>
        <begin position="541"/>
        <end position="561"/>
    </location>
</feature>
<reference evidence="6" key="1">
    <citation type="submission" date="2025-08" db="UniProtKB">
        <authorList>
            <consortium name="RefSeq"/>
        </authorList>
    </citation>
    <scope>IDENTIFICATION</scope>
    <source>
        <tissue evidence="6">Thorax and Abdomen</tissue>
    </source>
</reference>
<gene>
    <name evidence="6" type="primary">LOC107218052</name>
</gene>
<evidence type="ECO:0000256" key="1">
    <source>
        <dbReference type="SAM" id="MobiDB-lite"/>
    </source>
</evidence>
<feature type="domain" description="Nose resistant-to-fluoxetine protein N-terminal" evidence="4">
    <location>
        <begin position="92"/>
        <end position="255"/>
    </location>
</feature>
<keyword evidence="2" id="KW-0472">Membrane</keyword>
<feature type="transmembrane region" description="Helical" evidence="2">
    <location>
        <begin position="612"/>
        <end position="629"/>
    </location>
</feature>
<accession>A0A6J0BAU3</accession>
<feature type="transmembrane region" description="Helical" evidence="2">
    <location>
        <begin position="426"/>
        <end position="447"/>
    </location>
</feature>
<dbReference type="GO" id="GO:0016747">
    <property type="term" value="F:acyltransferase activity, transferring groups other than amino-acyl groups"/>
    <property type="evidence" value="ECO:0007669"/>
    <property type="project" value="InterPro"/>
</dbReference>
<feature type="signal peptide" evidence="3">
    <location>
        <begin position="1"/>
        <end position="26"/>
    </location>
</feature>
<feature type="transmembrane region" description="Helical" evidence="2">
    <location>
        <begin position="715"/>
        <end position="734"/>
    </location>
</feature>
<evidence type="ECO:0000259" key="4">
    <source>
        <dbReference type="SMART" id="SM00703"/>
    </source>
</evidence>
<keyword evidence="2" id="KW-0812">Transmembrane</keyword>
<feature type="chain" id="PRO_5027107019" evidence="3">
    <location>
        <begin position="27"/>
        <end position="790"/>
    </location>
</feature>
<dbReference type="GeneID" id="107218052"/>
<feature type="transmembrane region" description="Helical" evidence="2">
    <location>
        <begin position="754"/>
        <end position="778"/>
    </location>
</feature>
<dbReference type="Pfam" id="PF20146">
    <property type="entry name" value="NRF"/>
    <property type="match status" value="1"/>
</dbReference>
<dbReference type="KEGG" id="nlo:107218052"/>
<protein>
    <submittedName>
        <fullName evidence="6">Nose resistant to fluoxetine protein 6</fullName>
    </submittedName>
</protein>
<evidence type="ECO:0000256" key="3">
    <source>
        <dbReference type="SAM" id="SignalP"/>
    </source>
</evidence>
<keyword evidence="5" id="KW-1185">Reference proteome</keyword>
<dbReference type="SMART" id="SM00703">
    <property type="entry name" value="NRF"/>
    <property type="match status" value="1"/>
</dbReference>
<organism evidence="6">
    <name type="scientific">Neodiprion lecontei</name>
    <name type="common">Redheaded pine sawfly</name>
    <dbReference type="NCBI Taxonomy" id="441921"/>
    <lineage>
        <taxon>Eukaryota</taxon>
        <taxon>Metazoa</taxon>
        <taxon>Ecdysozoa</taxon>
        <taxon>Arthropoda</taxon>
        <taxon>Hexapoda</taxon>
        <taxon>Insecta</taxon>
        <taxon>Pterygota</taxon>
        <taxon>Neoptera</taxon>
        <taxon>Endopterygota</taxon>
        <taxon>Hymenoptera</taxon>
        <taxon>Tenthredinoidea</taxon>
        <taxon>Diprionidae</taxon>
        <taxon>Diprioninae</taxon>
        <taxon>Neodiprion</taxon>
    </lineage>
</organism>
<keyword evidence="2" id="KW-1133">Transmembrane helix</keyword>
<dbReference type="PANTHER" id="PTHR11161">
    <property type="entry name" value="O-ACYLTRANSFERASE"/>
    <property type="match status" value="1"/>
</dbReference>
<dbReference type="Proteomes" id="UP000829291">
    <property type="component" value="Chromosome 3"/>
</dbReference>
<feature type="transmembrane region" description="Helical" evidence="2">
    <location>
        <begin position="568"/>
        <end position="589"/>
    </location>
</feature>
<dbReference type="InterPro" id="IPR052728">
    <property type="entry name" value="O2_lipid_transport_reg"/>
</dbReference>
<dbReference type="PANTHER" id="PTHR11161:SF72">
    <property type="entry name" value="FI21449P1"/>
    <property type="match status" value="1"/>
</dbReference>
<evidence type="ECO:0000313" key="5">
    <source>
        <dbReference type="Proteomes" id="UP000829291"/>
    </source>
</evidence>
<dbReference type="AlphaFoldDB" id="A0A6J0BAU3"/>
<dbReference type="InterPro" id="IPR006621">
    <property type="entry name" value="Nose-resist-to-fluoxetine_N"/>
</dbReference>
<name>A0A6J0BAU3_NEOLC</name>
<evidence type="ECO:0000256" key="2">
    <source>
        <dbReference type="SAM" id="Phobius"/>
    </source>
</evidence>
<feature type="transmembrane region" description="Helical" evidence="2">
    <location>
        <begin position="265"/>
        <end position="286"/>
    </location>
</feature>
<feature type="transmembrane region" description="Helical" evidence="2">
    <location>
        <begin position="641"/>
        <end position="661"/>
    </location>
</feature>